<proteinExistence type="predicted"/>
<accession>A0A380G718</accession>
<evidence type="ECO:0000313" key="2">
    <source>
        <dbReference type="EMBL" id="SUM46542.1"/>
    </source>
</evidence>
<evidence type="ECO:0000256" key="1">
    <source>
        <dbReference type="SAM" id="MobiDB-lite"/>
    </source>
</evidence>
<feature type="region of interest" description="Disordered" evidence="1">
    <location>
        <begin position="25"/>
        <end position="47"/>
    </location>
</feature>
<sequence>MSDNHQPQQSNEQLKAQNLFAKWRKDETLYKEDEEKSHQQQSKQSSS</sequence>
<protein>
    <submittedName>
        <fullName evidence="2">Uncharacterized protein</fullName>
    </submittedName>
</protein>
<dbReference type="AlphaFoldDB" id="A0A380G718"/>
<name>A0A380G718_STAIN</name>
<dbReference type="EMBL" id="UHDP01000003">
    <property type="protein sequence ID" value="SUM46542.1"/>
    <property type="molecule type" value="Genomic_DNA"/>
</dbReference>
<feature type="compositionally biased region" description="Basic and acidic residues" evidence="1">
    <location>
        <begin position="25"/>
        <end position="38"/>
    </location>
</feature>
<keyword evidence="3" id="KW-1185">Reference proteome</keyword>
<organism evidence="2 3">
    <name type="scientific">Staphylococcus intermedius NCTC 11048</name>
    <dbReference type="NCBI Taxonomy" id="1141106"/>
    <lineage>
        <taxon>Bacteria</taxon>
        <taxon>Bacillati</taxon>
        <taxon>Bacillota</taxon>
        <taxon>Bacilli</taxon>
        <taxon>Bacillales</taxon>
        <taxon>Staphylococcaceae</taxon>
        <taxon>Staphylococcus</taxon>
        <taxon>Staphylococcus intermedius group</taxon>
    </lineage>
</organism>
<gene>
    <name evidence="2" type="ORF">NCTC11048_01599</name>
</gene>
<dbReference type="STRING" id="1141106.GCA_000308095_00261"/>
<dbReference type="Proteomes" id="UP000255549">
    <property type="component" value="Unassembled WGS sequence"/>
</dbReference>
<evidence type="ECO:0000313" key="3">
    <source>
        <dbReference type="Proteomes" id="UP000255549"/>
    </source>
</evidence>
<reference evidence="2 3" key="1">
    <citation type="submission" date="2018-06" db="EMBL/GenBank/DDBJ databases">
        <authorList>
            <consortium name="Pathogen Informatics"/>
            <person name="Doyle S."/>
        </authorList>
    </citation>
    <scope>NUCLEOTIDE SEQUENCE [LARGE SCALE GENOMIC DNA]</scope>
    <source>
        <strain evidence="3">NCTC 11048</strain>
    </source>
</reference>